<keyword evidence="3 7" id="KW-0378">Hydrolase</keyword>
<comment type="similarity">
    <text evidence="1 7 9">Belongs to the glycosyl hydrolase 67 family.</text>
</comment>
<feature type="chain" id="PRO_5015557844" description="Xylan alpha-1,2-glucuronidase" evidence="10">
    <location>
        <begin position="25"/>
        <end position="714"/>
    </location>
</feature>
<evidence type="ECO:0000313" key="14">
    <source>
        <dbReference type="EMBL" id="PTN10666.1"/>
    </source>
</evidence>
<keyword evidence="5 7" id="KW-0326">Glycosidase</keyword>
<reference evidence="14 15" key="1">
    <citation type="submission" date="2018-04" db="EMBL/GenBank/DDBJ databases">
        <title>Genomic Encyclopedia of Archaeal and Bacterial Type Strains, Phase II (KMG-II): from individual species to whole genera.</title>
        <authorList>
            <person name="Goeker M."/>
        </authorList>
    </citation>
    <scope>NUCLEOTIDE SEQUENCE [LARGE SCALE GENOMIC DNA]</scope>
    <source>
        <strain evidence="14 15">DSM 28823</strain>
    </source>
</reference>
<keyword evidence="2 7" id="KW-0858">Xylan degradation</keyword>
<feature type="active site" description="Proton acceptor" evidence="8">
    <location>
        <position position="378"/>
    </location>
</feature>
<dbReference type="GO" id="GO:0045493">
    <property type="term" value="P:xylan catabolic process"/>
    <property type="evidence" value="ECO:0007669"/>
    <property type="project" value="UniProtKB-KW"/>
</dbReference>
<feature type="signal peptide" evidence="10">
    <location>
        <begin position="1"/>
        <end position="24"/>
    </location>
</feature>
<evidence type="ECO:0000256" key="8">
    <source>
        <dbReference type="PIRSR" id="PIRSR029900-1"/>
    </source>
</evidence>
<dbReference type="SUPFAM" id="SSF55545">
    <property type="entry name" value="beta-N-acetylhexosaminidase-like domain"/>
    <property type="match status" value="1"/>
</dbReference>
<feature type="active site" description="Proton acceptor" evidence="8">
    <location>
        <position position="406"/>
    </location>
</feature>
<feature type="domain" description="Glycosyl hydrolase family 67 C-terminal" evidence="12">
    <location>
        <begin position="467"/>
        <end position="692"/>
    </location>
</feature>
<dbReference type="Gene3D" id="3.30.379.10">
    <property type="entry name" value="Chitobiase/beta-hexosaminidase domain 2-like"/>
    <property type="match status" value="1"/>
</dbReference>
<evidence type="ECO:0000259" key="11">
    <source>
        <dbReference type="Pfam" id="PF03648"/>
    </source>
</evidence>
<dbReference type="Pfam" id="PF03648">
    <property type="entry name" value="Glyco_hydro_67N"/>
    <property type="match status" value="1"/>
</dbReference>
<accession>A0A2T5C6W2</accession>
<comment type="catalytic activity">
    <reaction evidence="9">
        <text>Hydrolysis of (1-&gt;2)-alpha-D-(4-O-methyl)glucuronosyl links in the main chain of hardwood xylans.</text>
        <dbReference type="EC" id="3.2.1.131"/>
    </reaction>
</comment>
<feature type="domain" description="Alpha glucuronidase N-terminal" evidence="11">
    <location>
        <begin position="42"/>
        <end position="143"/>
    </location>
</feature>
<dbReference type="Pfam" id="PF07488">
    <property type="entry name" value="Glyco_hydro_67M"/>
    <property type="match status" value="1"/>
</dbReference>
<evidence type="ECO:0000256" key="10">
    <source>
        <dbReference type="SAM" id="SignalP"/>
    </source>
</evidence>
<dbReference type="Gene3D" id="3.20.20.80">
    <property type="entry name" value="Glycosidases"/>
    <property type="match status" value="1"/>
</dbReference>
<dbReference type="OrthoDB" id="339499at2"/>
<gene>
    <name evidence="14" type="ORF">C8N47_101317</name>
</gene>
<evidence type="ECO:0000256" key="3">
    <source>
        <dbReference type="ARBA" id="ARBA00022801"/>
    </source>
</evidence>
<protein>
    <recommendedName>
        <fullName evidence="9">Xylan alpha-1,2-glucuronidase</fullName>
        <ecNumber evidence="9">3.2.1.131</ecNumber>
    </recommendedName>
</protein>
<dbReference type="PANTHER" id="PTHR39207">
    <property type="entry name" value="ALPHA-GLUCURONIDASE A"/>
    <property type="match status" value="1"/>
</dbReference>
<evidence type="ECO:0000256" key="7">
    <source>
        <dbReference type="PIRNR" id="PIRNR029900"/>
    </source>
</evidence>
<dbReference type="PANTHER" id="PTHR39207:SF1">
    <property type="entry name" value="ALPHA-GLUCURONIDASE A"/>
    <property type="match status" value="1"/>
</dbReference>
<evidence type="ECO:0000256" key="2">
    <source>
        <dbReference type="ARBA" id="ARBA00022651"/>
    </source>
</evidence>
<dbReference type="InterPro" id="IPR011395">
    <property type="entry name" value="Glyco_hydro_67_aGlcAse"/>
</dbReference>
<keyword evidence="6 9" id="KW-0624">Polysaccharide degradation</keyword>
<dbReference type="GO" id="GO:0005576">
    <property type="term" value="C:extracellular region"/>
    <property type="evidence" value="ECO:0007669"/>
    <property type="project" value="InterPro"/>
</dbReference>
<name>A0A2T5C6W2_9BACT</name>
<feature type="active site" description="Proton donor" evidence="8">
    <location>
        <position position="305"/>
    </location>
</feature>
<proteinExistence type="inferred from homology"/>
<dbReference type="PIRSF" id="PIRSF029900">
    <property type="entry name" value="Alpha-glucuronds"/>
    <property type="match status" value="1"/>
</dbReference>
<keyword evidence="4 9" id="KW-0119">Carbohydrate metabolism</keyword>
<dbReference type="InterPro" id="IPR017853">
    <property type="entry name" value="GH"/>
</dbReference>
<evidence type="ECO:0000256" key="1">
    <source>
        <dbReference type="ARBA" id="ARBA00008833"/>
    </source>
</evidence>
<dbReference type="InterPro" id="IPR011100">
    <property type="entry name" value="Glyco_hydro_67_cat"/>
</dbReference>
<dbReference type="Pfam" id="PF07477">
    <property type="entry name" value="Glyco_hydro_67C"/>
    <property type="match status" value="1"/>
</dbReference>
<comment type="caution">
    <text evidence="14">The sequence shown here is derived from an EMBL/GenBank/DDBJ whole genome shotgun (WGS) entry which is preliminary data.</text>
</comment>
<dbReference type="InterPro" id="IPR037054">
    <property type="entry name" value="A-glucoronidase_C_sf"/>
</dbReference>
<evidence type="ECO:0000256" key="6">
    <source>
        <dbReference type="ARBA" id="ARBA00023326"/>
    </source>
</evidence>
<evidence type="ECO:0000259" key="12">
    <source>
        <dbReference type="Pfam" id="PF07477"/>
    </source>
</evidence>
<evidence type="ECO:0000256" key="4">
    <source>
        <dbReference type="ARBA" id="ARBA00023277"/>
    </source>
</evidence>
<dbReference type="RefSeq" id="WP_107820758.1">
    <property type="nucleotide sequence ID" value="NZ_OY782574.1"/>
</dbReference>
<keyword evidence="15" id="KW-1185">Reference proteome</keyword>
<dbReference type="InterPro" id="IPR005154">
    <property type="entry name" value="Glyco_hydro_67_aGlcAse_N"/>
</dbReference>
<dbReference type="Gene3D" id="3.90.1330.10">
    <property type="entry name" value="Alpha-glucuronidase, C-terminal domain"/>
    <property type="match status" value="1"/>
</dbReference>
<feature type="domain" description="Glycosyl hydrolase family 67 catalytic" evidence="13">
    <location>
        <begin position="153"/>
        <end position="466"/>
    </location>
</feature>
<comment type="subunit">
    <text evidence="9">Homodimer.</text>
</comment>
<evidence type="ECO:0000259" key="13">
    <source>
        <dbReference type="Pfam" id="PF07488"/>
    </source>
</evidence>
<dbReference type="InterPro" id="IPR011099">
    <property type="entry name" value="Glyco_hydro_67_C"/>
</dbReference>
<dbReference type="EC" id="3.2.1.131" evidence="9"/>
<dbReference type="AlphaFoldDB" id="A0A2T5C6W2"/>
<keyword evidence="10" id="KW-0732">Signal</keyword>
<dbReference type="SUPFAM" id="SSF51445">
    <property type="entry name" value="(Trans)glycosidases"/>
    <property type="match status" value="1"/>
</dbReference>
<evidence type="ECO:0000256" key="9">
    <source>
        <dbReference type="RuleBase" id="RU361198"/>
    </source>
</evidence>
<dbReference type="InterPro" id="IPR029018">
    <property type="entry name" value="Hex-like_dom2"/>
</dbReference>
<sequence>MRIKSIILSLFILFLVNSASFAQATDGSQLWFTNQQLSPKVKTAIPTTVCIQEESATFKIIKEELAKSFPALGVGDVSFTKKSTKNIVLIGTADSKAIASMVSEDEFAKLGDDGFLIRRKQGDGTILIAANTEFGALYGVYEFLRLLKTSATDLVEIDRVEIPSYQRRILNHWDNLDGTVERGYAGYSIWKWDELPGTISPRYEAYARANASIGINGTVLNNVNANPDILTKDYLEKVKVLAGIFRPYGIRVYLSVNFSSPKELGGLENSDPLNDQVKSWWNDKADEIYAMIPDFGGFLVKANSEGLPGPQDYGRTHADGANMLADALAPHGGIVMWRAFVYNPDGDDRAKQAYKEFVPLDGQFRKNVIIQLKNGPIDFQPREPFSPMFGAMKHTTLMPEFQITQEYLGFSDHLVFLSTLFEECLDTDTYAEGPNTTIARITDGEVYNDSITAIAGVANIGEDTNWCGHHFAQSNWYAFGRLAWNNKLSSAEIANEWLEQTFTQDADFVAQMKRVMLQSREAVVNYMTPIGLHHLMGWSHHYGPEPWCEVPGARPDWLPTYYHKADSMGIGFDRSTTGSEAVLQYAEPLRSIYDNVSTCPEMYLLWFHHLSWDYVLHNGNTLWDELCYKYSSGVDRVKVFQKIWDRMEGKVDAQRFKEVQAKLAIQATEAIWWRDACLLYFQTFSGKPIPEELDRPVHVLEKLKMLKFDMTHHN</sequence>
<organism evidence="14 15">
    <name type="scientific">Mangrovibacterium marinum</name>
    <dbReference type="NCBI Taxonomy" id="1639118"/>
    <lineage>
        <taxon>Bacteria</taxon>
        <taxon>Pseudomonadati</taxon>
        <taxon>Bacteroidota</taxon>
        <taxon>Bacteroidia</taxon>
        <taxon>Marinilabiliales</taxon>
        <taxon>Prolixibacteraceae</taxon>
        <taxon>Mangrovibacterium</taxon>
    </lineage>
</organism>
<dbReference type="GO" id="GO:0033939">
    <property type="term" value="F:xylan alpha-1,2-glucuronosidase activity"/>
    <property type="evidence" value="ECO:0007669"/>
    <property type="project" value="UniProtKB-EC"/>
</dbReference>
<dbReference type="EMBL" id="QAAD01000001">
    <property type="protein sequence ID" value="PTN10666.1"/>
    <property type="molecule type" value="Genomic_DNA"/>
</dbReference>
<evidence type="ECO:0000313" key="15">
    <source>
        <dbReference type="Proteomes" id="UP000243525"/>
    </source>
</evidence>
<evidence type="ECO:0000256" key="5">
    <source>
        <dbReference type="ARBA" id="ARBA00023295"/>
    </source>
</evidence>
<dbReference type="Proteomes" id="UP000243525">
    <property type="component" value="Unassembled WGS sequence"/>
</dbReference>
<dbReference type="GO" id="GO:0046559">
    <property type="term" value="F:alpha-glucuronidase activity"/>
    <property type="evidence" value="ECO:0007669"/>
    <property type="project" value="InterPro"/>
</dbReference>